<dbReference type="NCBIfam" id="TIGR01563">
    <property type="entry name" value="gp16_SPP1"/>
    <property type="match status" value="1"/>
</dbReference>
<proteinExistence type="predicted"/>
<organism evidence="1 2">
    <name type="scientific">Stutzerimonas marianensis</name>
    <dbReference type="NCBI Taxonomy" id="2929513"/>
    <lineage>
        <taxon>Bacteria</taxon>
        <taxon>Pseudomonadati</taxon>
        <taxon>Pseudomonadota</taxon>
        <taxon>Gammaproteobacteria</taxon>
        <taxon>Pseudomonadales</taxon>
        <taxon>Pseudomonadaceae</taxon>
        <taxon>Stutzerimonas</taxon>
    </lineage>
</organism>
<dbReference type="InterPro" id="IPR008767">
    <property type="entry name" value="Phage_SPP1_head-tail_adaptor"/>
</dbReference>
<dbReference type="Gene3D" id="2.40.10.270">
    <property type="entry name" value="Bacteriophage SPP1 head-tail adaptor protein"/>
    <property type="match status" value="1"/>
</dbReference>
<dbReference type="AlphaFoldDB" id="A0A9X1W794"/>
<reference evidence="1" key="1">
    <citation type="submission" date="2022-03" db="EMBL/GenBank/DDBJ databases">
        <title>Pseudomonas marianensis sp. nov., a marine bacterium isolated from deep-sea sediments of the Mariana Trench.</title>
        <authorList>
            <person name="Wei Y."/>
        </authorList>
    </citation>
    <scope>NUCLEOTIDE SEQUENCE</scope>
    <source>
        <strain evidence="1">PS1</strain>
    </source>
</reference>
<dbReference type="Proteomes" id="UP001139682">
    <property type="component" value="Unassembled WGS sequence"/>
</dbReference>
<dbReference type="RefSeq" id="WP_243604867.1">
    <property type="nucleotide sequence ID" value="NZ_JALGRD010000002.1"/>
</dbReference>
<evidence type="ECO:0000313" key="1">
    <source>
        <dbReference type="EMBL" id="MCJ0972683.1"/>
    </source>
</evidence>
<keyword evidence="2" id="KW-1185">Reference proteome</keyword>
<comment type="caution">
    <text evidence="1">The sequence shown here is derived from an EMBL/GenBank/DDBJ whole genome shotgun (WGS) entry which is preliminary data.</text>
</comment>
<sequence length="113" mass="12452">MKTISYRLRHRITLERPGLNQDPVSGEMIPGWQVFAESVPASIEPLSARDFIAAQANQSEITARIVIRYRPGILPTMRILHRGKVYAIHGALPDADSGLEYITLPVSEGVSDG</sequence>
<accession>A0A9X1W794</accession>
<gene>
    <name evidence="1" type="ORF">MST27_04795</name>
</gene>
<protein>
    <submittedName>
        <fullName evidence="1">Phage head closure protein</fullName>
    </submittedName>
</protein>
<dbReference type="EMBL" id="JALGRD010000002">
    <property type="protein sequence ID" value="MCJ0972683.1"/>
    <property type="molecule type" value="Genomic_DNA"/>
</dbReference>
<dbReference type="InterPro" id="IPR038666">
    <property type="entry name" value="SSP1_head-tail_sf"/>
</dbReference>
<name>A0A9X1W794_9GAMM</name>
<dbReference type="Pfam" id="PF05521">
    <property type="entry name" value="Phage_HCP"/>
    <property type="match status" value="1"/>
</dbReference>
<evidence type="ECO:0000313" key="2">
    <source>
        <dbReference type="Proteomes" id="UP001139682"/>
    </source>
</evidence>